<dbReference type="GO" id="GO:0005102">
    <property type="term" value="F:signaling receptor binding"/>
    <property type="evidence" value="ECO:0007669"/>
    <property type="project" value="TreeGrafter"/>
</dbReference>
<feature type="domain" description="PDZ" evidence="4">
    <location>
        <begin position="8"/>
        <end position="89"/>
    </location>
</feature>
<evidence type="ECO:0000313" key="6">
    <source>
        <dbReference type="Proteomes" id="UP000265020"/>
    </source>
</evidence>
<dbReference type="Pfam" id="PF00595">
    <property type="entry name" value="PDZ"/>
    <property type="match status" value="4"/>
</dbReference>
<evidence type="ECO:0000313" key="5">
    <source>
        <dbReference type="Ensembl" id="ENSCVAP00000015970.1"/>
    </source>
</evidence>
<evidence type="ECO:0000256" key="3">
    <source>
        <dbReference type="SAM" id="MobiDB-lite"/>
    </source>
</evidence>
<dbReference type="InterPro" id="IPR001478">
    <property type="entry name" value="PDZ"/>
</dbReference>
<evidence type="ECO:0000256" key="2">
    <source>
        <dbReference type="ARBA" id="ARBA00038110"/>
    </source>
</evidence>
<organism evidence="5 6">
    <name type="scientific">Cyprinodon variegatus</name>
    <name type="common">Sheepshead minnow</name>
    <dbReference type="NCBI Taxonomy" id="28743"/>
    <lineage>
        <taxon>Eukaryota</taxon>
        <taxon>Metazoa</taxon>
        <taxon>Chordata</taxon>
        <taxon>Craniata</taxon>
        <taxon>Vertebrata</taxon>
        <taxon>Euteleostomi</taxon>
        <taxon>Actinopterygii</taxon>
        <taxon>Neopterygii</taxon>
        <taxon>Teleostei</taxon>
        <taxon>Neoteleostei</taxon>
        <taxon>Acanthomorphata</taxon>
        <taxon>Ovalentaria</taxon>
        <taxon>Atherinomorphae</taxon>
        <taxon>Cyprinodontiformes</taxon>
        <taxon>Cyprinodontidae</taxon>
        <taxon>Cyprinodon</taxon>
    </lineage>
</organism>
<evidence type="ECO:0000256" key="1">
    <source>
        <dbReference type="ARBA" id="ARBA00022737"/>
    </source>
</evidence>
<dbReference type="Gene3D" id="2.30.42.10">
    <property type="match status" value="4"/>
</dbReference>
<comment type="similarity">
    <text evidence="2">Belongs to the NHER family.</text>
</comment>
<dbReference type="Proteomes" id="UP000265020">
    <property type="component" value="Unassembled WGS sequence"/>
</dbReference>
<dbReference type="OMA" id="ISPCLYY"/>
<dbReference type="RefSeq" id="XP_015253612.1">
    <property type="nucleotide sequence ID" value="XM_015398126.1"/>
</dbReference>
<sequence length="512" mass="56783">MSTFKPRVISLAKKPGQTFGFFLRVEQNEEGHLIRCLEMGGPAELAGMRDGDRILRVNGTFVDGLPHSEVVELVRRGGTSVTFHILDESAYKRAKSLGVNLSDPKAAANRVTKETPKPKLCYLVKSSSGYGFSLRSVKGEEGLFLTEVLAGGVAEHAGVRNEDRLLEVNGDNIENLTHDEVVEKIKLGGKSTMFLLVDKETERFYRNKKAKIASWSATVKFLPHQPRFINMIKGSDGYGFLLREEAKQAGHFIREIDKGSPAEKAGLKEMDKVVAVNGKEVENYSHDQVVALIKKSDRKCCFLVVDKATDKMYKQGKVSPMLFWEEMKDSNSPPSYNEALNLPAPVKSSMSMKDREEELRPKLCRMRKTPAGYGFHLNGIDGMHGQYITEVVRGGAADKAGLENEDIVIEVNGKNVEQSTHAEVVKIIRRSGNSLEMLVASRNVYKQLKARGVTITPLLLGETSNAHTAETPEPNRMETWELNEEEIRPGTPIQRTSSVSSSSSEGSLDDRL</sequence>
<dbReference type="AlphaFoldDB" id="A0A3Q2G204"/>
<feature type="domain" description="PDZ" evidence="4">
    <location>
        <begin position="228"/>
        <end position="308"/>
    </location>
</feature>
<dbReference type="CTD" id="5174"/>
<reference evidence="5" key="1">
    <citation type="submission" date="2025-08" db="UniProtKB">
        <authorList>
            <consortium name="Ensembl"/>
        </authorList>
    </citation>
    <scope>IDENTIFICATION</scope>
</reference>
<dbReference type="PANTHER" id="PTHR14191">
    <property type="entry name" value="PDZ DOMAIN CONTAINING PROTEIN"/>
    <property type="match status" value="1"/>
</dbReference>
<dbReference type="GO" id="GO:0016324">
    <property type="term" value="C:apical plasma membrane"/>
    <property type="evidence" value="ECO:0007669"/>
    <property type="project" value="TreeGrafter"/>
</dbReference>
<dbReference type="GO" id="GO:0072659">
    <property type="term" value="P:protein localization to plasma membrane"/>
    <property type="evidence" value="ECO:0007669"/>
    <property type="project" value="TreeGrafter"/>
</dbReference>
<dbReference type="KEGG" id="cvg:107099851"/>
<dbReference type="InterPro" id="IPR051067">
    <property type="entry name" value="NHER"/>
</dbReference>
<dbReference type="Ensembl" id="ENSCVAT00000024235.1">
    <property type="protein sequence ID" value="ENSCVAP00000015970.1"/>
    <property type="gene ID" value="ENSCVAG00000018836.1"/>
</dbReference>
<protein>
    <submittedName>
        <fullName evidence="5">PDZ domain containing 1</fullName>
    </submittedName>
</protein>
<dbReference type="SUPFAM" id="SSF50156">
    <property type="entry name" value="PDZ domain-like"/>
    <property type="match status" value="4"/>
</dbReference>
<dbReference type="OrthoDB" id="10009200at2759"/>
<proteinExistence type="inferred from homology"/>
<dbReference type="InterPro" id="IPR036034">
    <property type="entry name" value="PDZ_sf"/>
</dbReference>
<reference evidence="5" key="2">
    <citation type="submission" date="2025-09" db="UniProtKB">
        <authorList>
            <consortium name="Ensembl"/>
        </authorList>
    </citation>
    <scope>IDENTIFICATION</scope>
</reference>
<dbReference type="GO" id="GO:0043495">
    <property type="term" value="F:protein-membrane adaptor activity"/>
    <property type="evidence" value="ECO:0007669"/>
    <property type="project" value="TreeGrafter"/>
</dbReference>
<feature type="domain" description="PDZ" evidence="4">
    <location>
        <begin position="363"/>
        <end position="443"/>
    </location>
</feature>
<keyword evidence="1" id="KW-0677">Repeat</keyword>
<keyword evidence="6" id="KW-1185">Reference proteome</keyword>
<dbReference type="STRING" id="28743.ENSCVAP00000015970"/>
<feature type="region of interest" description="Disordered" evidence="3">
    <location>
        <begin position="485"/>
        <end position="512"/>
    </location>
</feature>
<accession>A0A3Q2G204</accession>
<dbReference type="SMART" id="SM00228">
    <property type="entry name" value="PDZ"/>
    <property type="match status" value="4"/>
</dbReference>
<dbReference type="PROSITE" id="PS50106">
    <property type="entry name" value="PDZ"/>
    <property type="match status" value="4"/>
</dbReference>
<feature type="domain" description="PDZ" evidence="4">
    <location>
        <begin position="120"/>
        <end position="200"/>
    </location>
</feature>
<feature type="compositionally biased region" description="Low complexity" evidence="3">
    <location>
        <begin position="497"/>
        <end position="506"/>
    </location>
</feature>
<name>A0A3Q2G204_CYPVA</name>
<evidence type="ECO:0000259" key="4">
    <source>
        <dbReference type="PROSITE" id="PS50106"/>
    </source>
</evidence>
<dbReference type="GeneID" id="107099851"/>
<dbReference type="PANTHER" id="PTHR14191:SF6">
    <property type="entry name" value="NA(+)_H(+) EXCHANGE REGULATORY COFACTOR NHE-RF3-RELATED"/>
    <property type="match status" value="1"/>
</dbReference>
<dbReference type="GeneTree" id="ENSGT00950000182849"/>
<dbReference type="CDD" id="cd06768">
    <property type="entry name" value="PDZ_NHERF-like"/>
    <property type="match status" value="4"/>
</dbReference>